<dbReference type="EMBL" id="JACCBU010000001">
    <property type="protein sequence ID" value="NYE69910.1"/>
    <property type="molecule type" value="Genomic_DNA"/>
</dbReference>
<dbReference type="AlphaFoldDB" id="A0A7Y9I4L9"/>
<evidence type="ECO:0000313" key="2">
    <source>
        <dbReference type="EMBL" id="NYE69910.1"/>
    </source>
</evidence>
<sequence>MLLGGPLSYRDFSGYWPTQLDGTDPTQRLIARRCEEVRNIVVSDQLPEHSTGVWAATTTVLRRTEAIEKLSKLKEENGGDIVLFGGRTLANSLFAAELVDELHVMVAPVVVPHGVRAFDEAVLPSLRLVDVRRHDGSENVLISYRRSSVQ</sequence>
<evidence type="ECO:0000259" key="1">
    <source>
        <dbReference type="Pfam" id="PF01872"/>
    </source>
</evidence>
<proteinExistence type="predicted"/>
<protein>
    <submittedName>
        <fullName evidence="2">Dihydrofolate reductase</fullName>
    </submittedName>
</protein>
<accession>A0A7Y9I4L9</accession>
<dbReference type="GO" id="GO:0008703">
    <property type="term" value="F:5-amino-6-(5-phosphoribosylamino)uracil reductase activity"/>
    <property type="evidence" value="ECO:0007669"/>
    <property type="project" value="InterPro"/>
</dbReference>
<dbReference type="GO" id="GO:0009231">
    <property type="term" value="P:riboflavin biosynthetic process"/>
    <property type="evidence" value="ECO:0007669"/>
    <property type="project" value="InterPro"/>
</dbReference>
<dbReference type="Proteomes" id="UP000569914">
    <property type="component" value="Unassembled WGS sequence"/>
</dbReference>
<dbReference type="SUPFAM" id="SSF53597">
    <property type="entry name" value="Dihydrofolate reductase-like"/>
    <property type="match status" value="1"/>
</dbReference>
<organism evidence="2 3">
    <name type="scientific">Microlunatus parietis</name>
    <dbReference type="NCBI Taxonomy" id="682979"/>
    <lineage>
        <taxon>Bacteria</taxon>
        <taxon>Bacillati</taxon>
        <taxon>Actinomycetota</taxon>
        <taxon>Actinomycetes</taxon>
        <taxon>Propionibacteriales</taxon>
        <taxon>Propionibacteriaceae</taxon>
        <taxon>Microlunatus</taxon>
    </lineage>
</organism>
<reference evidence="2 3" key="1">
    <citation type="submission" date="2020-07" db="EMBL/GenBank/DDBJ databases">
        <title>Sequencing the genomes of 1000 actinobacteria strains.</title>
        <authorList>
            <person name="Klenk H.-P."/>
        </authorList>
    </citation>
    <scope>NUCLEOTIDE SEQUENCE [LARGE SCALE GENOMIC DNA]</scope>
    <source>
        <strain evidence="2 3">DSM 22083</strain>
    </source>
</reference>
<dbReference type="InterPro" id="IPR024072">
    <property type="entry name" value="DHFR-like_dom_sf"/>
</dbReference>
<evidence type="ECO:0000313" key="3">
    <source>
        <dbReference type="Proteomes" id="UP000569914"/>
    </source>
</evidence>
<dbReference type="Pfam" id="PF01872">
    <property type="entry name" value="RibD_C"/>
    <property type="match status" value="1"/>
</dbReference>
<comment type="caution">
    <text evidence="2">The sequence shown here is derived from an EMBL/GenBank/DDBJ whole genome shotgun (WGS) entry which is preliminary data.</text>
</comment>
<feature type="domain" description="Bacterial bifunctional deaminase-reductase C-terminal" evidence="1">
    <location>
        <begin position="14"/>
        <end position="133"/>
    </location>
</feature>
<dbReference type="InterPro" id="IPR002734">
    <property type="entry name" value="RibDG_C"/>
</dbReference>
<keyword evidence="3" id="KW-1185">Reference proteome</keyword>
<gene>
    <name evidence="2" type="ORF">BKA15_001239</name>
</gene>
<dbReference type="Gene3D" id="3.40.430.10">
    <property type="entry name" value="Dihydrofolate Reductase, subunit A"/>
    <property type="match status" value="1"/>
</dbReference>
<name>A0A7Y9I4L9_9ACTN</name>